<feature type="non-terminal residue" evidence="1">
    <location>
        <position position="162"/>
    </location>
</feature>
<dbReference type="AlphaFoldDB" id="A0A0K8TAE7"/>
<dbReference type="EMBL" id="GBRD01003693">
    <property type="protein sequence ID" value="JAG62128.1"/>
    <property type="molecule type" value="Transcribed_RNA"/>
</dbReference>
<dbReference type="InterPro" id="IPR009003">
    <property type="entry name" value="Peptidase_S1_PA"/>
</dbReference>
<proteinExistence type="predicted"/>
<dbReference type="SUPFAM" id="SSF50494">
    <property type="entry name" value="Trypsin-like serine proteases"/>
    <property type="match status" value="1"/>
</dbReference>
<dbReference type="Gene3D" id="2.40.10.10">
    <property type="entry name" value="Trypsin-like serine proteases"/>
    <property type="match status" value="1"/>
</dbReference>
<dbReference type="EMBL" id="GBRD01003696">
    <property type="protein sequence ID" value="JAG62125.1"/>
    <property type="molecule type" value="Transcribed_RNA"/>
</dbReference>
<name>A0A0K8TAE7_LYGHE</name>
<protein>
    <submittedName>
        <fullName evidence="1">Uncharacterized protein</fullName>
    </submittedName>
</protein>
<reference evidence="1" key="1">
    <citation type="submission" date="2014-09" db="EMBL/GenBank/DDBJ databases">
        <authorList>
            <person name="Magalhaes I.L.F."/>
            <person name="Oliveira U."/>
            <person name="Santos F.R."/>
            <person name="Vidigal T.H.D.A."/>
            <person name="Brescovit A.D."/>
            <person name="Santos A.J."/>
        </authorList>
    </citation>
    <scope>NUCLEOTIDE SEQUENCE</scope>
</reference>
<organism evidence="1">
    <name type="scientific">Lygus hesperus</name>
    <name type="common">Western plant bug</name>
    <dbReference type="NCBI Taxonomy" id="30085"/>
    <lineage>
        <taxon>Eukaryota</taxon>
        <taxon>Metazoa</taxon>
        <taxon>Ecdysozoa</taxon>
        <taxon>Arthropoda</taxon>
        <taxon>Hexapoda</taxon>
        <taxon>Insecta</taxon>
        <taxon>Pterygota</taxon>
        <taxon>Neoptera</taxon>
        <taxon>Paraneoptera</taxon>
        <taxon>Hemiptera</taxon>
        <taxon>Heteroptera</taxon>
        <taxon>Panheteroptera</taxon>
        <taxon>Cimicomorpha</taxon>
        <taxon>Miridae</taxon>
        <taxon>Mirini</taxon>
        <taxon>Lygus</taxon>
    </lineage>
</organism>
<dbReference type="InterPro" id="IPR043504">
    <property type="entry name" value="Peptidase_S1_PA_chymotrypsin"/>
</dbReference>
<sequence>MDEGYVEVRSLLTEKDVITQTINDPATFECIALDFQITPKEDDDKAWDLGDLVKLYMSVHLPSVCKKELAEKNLDFDEKTQVCSKRMRDPPAECGLPDPAGVLVCREGTVLIGILSGRNRTYCGKEVPEVFSRLDVAIDWLKEIPDRTTIPPTGPSSVPTGG</sequence>
<evidence type="ECO:0000313" key="1">
    <source>
        <dbReference type="EMBL" id="JAG62125.1"/>
    </source>
</evidence>
<accession>A0A0K8TAE7</accession>